<evidence type="ECO:0000313" key="3">
    <source>
        <dbReference type="Proteomes" id="UP000828390"/>
    </source>
</evidence>
<name>A0A9D4N9L0_DREPO</name>
<reference evidence="2" key="1">
    <citation type="journal article" date="2019" name="bioRxiv">
        <title>The Genome of the Zebra Mussel, Dreissena polymorpha: A Resource for Invasive Species Research.</title>
        <authorList>
            <person name="McCartney M.A."/>
            <person name="Auch B."/>
            <person name="Kono T."/>
            <person name="Mallez S."/>
            <person name="Zhang Y."/>
            <person name="Obille A."/>
            <person name="Becker A."/>
            <person name="Abrahante J.E."/>
            <person name="Garbe J."/>
            <person name="Badalamenti J.P."/>
            <person name="Herman A."/>
            <person name="Mangelson H."/>
            <person name="Liachko I."/>
            <person name="Sullivan S."/>
            <person name="Sone E.D."/>
            <person name="Koren S."/>
            <person name="Silverstein K.A.T."/>
            <person name="Beckman K.B."/>
            <person name="Gohl D.M."/>
        </authorList>
    </citation>
    <scope>NUCLEOTIDE SEQUENCE</scope>
    <source>
        <strain evidence="2">Duluth1</strain>
        <tissue evidence="2">Whole animal</tissue>
    </source>
</reference>
<comment type="caution">
    <text evidence="2">The sequence shown here is derived from an EMBL/GenBank/DDBJ whole genome shotgun (WGS) entry which is preliminary data.</text>
</comment>
<protein>
    <submittedName>
        <fullName evidence="2">Uncharacterized protein</fullName>
    </submittedName>
</protein>
<keyword evidence="3" id="KW-1185">Reference proteome</keyword>
<gene>
    <name evidence="2" type="ORF">DPMN_014565</name>
</gene>
<feature type="region of interest" description="Disordered" evidence="1">
    <location>
        <begin position="90"/>
        <end position="147"/>
    </location>
</feature>
<dbReference type="EMBL" id="JAIWYP010000001">
    <property type="protein sequence ID" value="KAH3890483.1"/>
    <property type="molecule type" value="Genomic_DNA"/>
</dbReference>
<dbReference type="AlphaFoldDB" id="A0A9D4N9L0"/>
<reference evidence="2" key="2">
    <citation type="submission" date="2020-11" db="EMBL/GenBank/DDBJ databases">
        <authorList>
            <person name="McCartney M.A."/>
            <person name="Auch B."/>
            <person name="Kono T."/>
            <person name="Mallez S."/>
            <person name="Becker A."/>
            <person name="Gohl D.M."/>
            <person name="Silverstein K.A.T."/>
            <person name="Koren S."/>
            <person name="Bechman K.B."/>
            <person name="Herman A."/>
            <person name="Abrahante J.E."/>
            <person name="Garbe J."/>
        </authorList>
    </citation>
    <scope>NUCLEOTIDE SEQUENCE</scope>
    <source>
        <strain evidence="2">Duluth1</strain>
        <tissue evidence="2">Whole animal</tissue>
    </source>
</reference>
<sequence length="147" mass="15986">MTTSDAVDTHDTSLCPTTISEGVDRQEGSFSASMAEPCRTDKDCLHVICLPENDYTRDCKYSQCSCKRGQLQDKLSRVLGKLGIMHKSIRTGKRGTSGKPRLSGLVKRGTSGKPRLSGLVKRGTSEKPHLSGLVSTDHTHMLPGTRI</sequence>
<proteinExistence type="predicted"/>
<accession>A0A9D4N9L0</accession>
<evidence type="ECO:0000256" key="1">
    <source>
        <dbReference type="SAM" id="MobiDB-lite"/>
    </source>
</evidence>
<evidence type="ECO:0000313" key="2">
    <source>
        <dbReference type="EMBL" id="KAH3890483.1"/>
    </source>
</evidence>
<dbReference type="Proteomes" id="UP000828390">
    <property type="component" value="Unassembled WGS sequence"/>
</dbReference>
<organism evidence="2 3">
    <name type="scientific">Dreissena polymorpha</name>
    <name type="common">Zebra mussel</name>
    <name type="synonym">Mytilus polymorpha</name>
    <dbReference type="NCBI Taxonomy" id="45954"/>
    <lineage>
        <taxon>Eukaryota</taxon>
        <taxon>Metazoa</taxon>
        <taxon>Spiralia</taxon>
        <taxon>Lophotrochozoa</taxon>
        <taxon>Mollusca</taxon>
        <taxon>Bivalvia</taxon>
        <taxon>Autobranchia</taxon>
        <taxon>Heteroconchia</taxon>
        <taxon>Euheterodonta</taxon>
        <taxon>Imparidentia</taxon>
        <taxon>Neoheterodontei</taxon>
        <taxon>Myida</taxon>
        <taxon>Dreissenoidea</taxon>
        <taxon>Dreissenidae</taxon>
        <taxon>Dreissena</taxon>
    </lineage>
</organism>